<evidence type="ECO:0000256" key="3">
    <source>
        <dbReference type="ARBA" id="ARBA00022771"/>
    </source>
</evidence>
<dbReference type="InterPro" id="IPR011011">
    <property type="entry name" value="Znf_FYVE_PHD"/>
</dbReference>
<dbReference type="EnsemblPlants" id="AET3Gv20930700.10">
    <property type="protein sequence ID" value="AET3Gv20930700.10"/>
    <property type="gene ID" value="AET3Gv20930700"/>
</dbReference>
<dbReference type="Proteomes" id="UP000015105">
    <property type="component" value="Chromosome 3D"/>
</dbReference>
<evidence type="ECO:0000256" key="7">
    <source>
        <dbReference type="SAM" id="Coils"/>
    </source>
</evidence>
<dbReference type="InterPro" id="IPR019787">
    <property type="entry name" value="Znf_PHD-finger"/>
</dbReference>
<feature type="domain" description="PHD-type" evidence="9">
    <location>
        <begin position="482"/>
        <end position="526"/>
    </location>
</feature>
<keyword evidence="12" id="KW-1185">Reference proteome</keyword>
<dbReference type="InterPro" id="IPR000182">
    <property type="entry name" value="GNAT_dom"/>
</dbReference>
<keyword evidence="7" id="KW-0175">Coiled coil</keyword>
<dbReference type="InterPro" id="IPR032308">
    <property type="entry name" value="TDBD"/>
</dbReference>
<dbReference type="InterPro" id="IPR056511">
    <property type="entry name" value="IDM1_C"/>
</dbReference>
<dbReference type="Gene3D" id="3.40.630.30">
    <property type="match status" value="1"/>
</dbReference>
<protein>
    <recommendedName>
        <fullName evidence="13">PHD-type domain-containing protein</fullName>
    </recommendedName>
</protein>
<keyword evidence="4" id="KW-0862">Zinc</keyword>
<feature type="coiled-coil region" evidence="7">
    <location>
        <begin position="430"/>
        <end position="457"/>
    </location>
</feature>
<keyword evidence="2" id="KW-0479">Metal-binding</keyword>
<dbReference type="SUPFAM" id="SSF57903">
    <property type="entry name" value="FYVE/PHD zinc finger"/>
    <property type="match status" value="1"/>
</dbReference>
<feature type="compositionally biased region" description="Low complexity" evidence="8">
    <location>
        <begin position="307"/>
        <end position="328"/>
    </location>
</feature>
<reference evidence="11" key="4">
    <citation type="submission" date="2019-03" db="UniProtKB">
        <authorList>
            <consortium name="EnsemblPlants"/>
        </authorList>
    </citation>
    <scope>IDENTIFICATION</scope>
</reference>
<dbReference type="InterPro" id="IPR016181">
    <property type="entry name" value="Acyl_CoA_acyltransferase"/>
</dbReference>
<evidence type="ECO:0000256" key="1">
    <source>
        <dbReference type="ARBA" id="ARBA00004123"/>
    </source>
</evidence>
<evidence type="ECO:0000256" key="2">
    <source>
        <dbReference type="ARBA" id="ARBA00022723"/>
    </source>
</evidence>
<dbReference type="SUPFAM" id="SSF55729">
    <property type="entry name" value="Acyl-CoA N-acyltransferases (Nat)"/>
    <property type="match status" value="1"/>
</dbReference>
<dbReference type="GO" id="GO:0006357">
    <property type="term" value="P:regulation of transcription by RNA polymerase II"/>
    <property type="evidence" value="ECO:0007669"/>
    <property type="project" value="TreeGrafter"/>
</dbReference>
<feature type="compositionally biased region" description="Basic and acidic residues" evidence="8">
    <location>
        <begin position="122"/>
        <end position="133"/>
    </location>
</feature>
<proteinExistence type="predicted"/>
<evidence type="ECO:0000259" key="10">
    <source>
        <dbReference type="PROSITE" id="PS51186"/>
    </source>
</evidence>
<dbReference type="GO" id="GO:0003714">
    <property type="term" value="F:transcription corepressor activity"/>
    <property type="evidence" value="ECO:0007669"/>
    <property type="project" value="InterPro"/>
</dbReference>
<evidence type="ECO:0000256" key="5">
    <source>
        <dbReference type="ARBA" id="ARBA00023242"/>
    </source>
</evidence>
<dbReference type="STRING" id="200361.A0A453G972"/>
<dbReference type="Gramene" id="AET3Gv20930700.10">
    <property type="protein sequence ID" value="AET3Gv20930700.10"/>
    <property type="gene ID" value="AET3Gv20930700"/>
</dbReference>
<comment type="subcellular location">
    <subcellularLocation>
        <location evidence="1">Nucleus</location>
    </subcellularLocation>
</comment>
<sequence>RSLSPLSILPLSHRGRHSADRRTARQPSASITGIRNITHSTSAMAIETKNKGKEAVSAMEKGKEVVPLLDEVPLTDEDVVVEEPHSGKCRNYGHYHEGGPTHFCKAESREVPNKNARDCRVGATREEKGDRLPKHCGSRVTPVAGRGSSFRPLSMQSNGNTPPLFSLGSGRGMPPPAVYSRKQGASADGGPSAVQSDGGGNHLPSSTDVGHGQPVSERPLQIVPANTRAGTGKNMPPAGGNGGSAVPANGRVRKTRAPKGSSTLGESRKVPGKKSDAGEPAGMHHGTQDNNQLKTVSAPSNSRNRKSTASASAVPSSRRPRRNNSSMSGTAAARAKKHTILTWLIDSGVLKENEKVSYVDSTSFATKASGAVTRAGIQCTCCNTAMAPPTFSSHAGSEDSTPWERLLLKSGKSLLECVREAWQGEDLRTLHAKQKARAALEKERERSTQEKKRALLLAKQSRKEPALALDGTNYGGDDDRSDDACGVCADGGQLLCCDSCPSTFHPECLAVKVPEDCWVCHYCRCFLCSADDDGHGGLSDCNQCTRKYHQHCRAPLLAGHEIGPYCSEACNKIAVNLSNMVGATTSIGEEGHSWSLLKIQRGSMTSDSAALLECNAKLAVAFGVLDLCFNPVKDRLTGIDMIRQAVYSVESDFKRLSYEGFYTIVLQKDTEIISVALLRFHGAKLVEMPFACTLPQYHRQGMMRRLVNAIDKVLESVQVENLVISAVAEVVDTWKKLGFMTVDPQLRDEAKRLSMVTIAGTILLQKPTALPMTEDELAFLEMGWPLCSFVDLLNGIAFPWPPYADPVAAAVRGAGGKA</sequence>
<dbReference type="PROSITE" id="PS50016">
    <property type="entry name" value="ZF_PHD_2"/>
    <property type="match status" value="1"/>
</dbReference>
<evidence type="ECO:0000259" key="9">
    <source>
        <dbReference type="PROSITE" id="PS50016"/>
    </source>
</evidence>
<dbReference type="GO" id="GO:0005634">
    <property type="term" value="C:nucleus"/>
    <property type="evidence" value="ECO:0007669"/>
    <property type="project" value="UniProtKB-SubCell"/>
</dbReference>
<dbReference type="InterPro" id="IPR001965">
    <property type="entry name" value="Znf_PHD"/>
</dbReference>
<evidence type="ECO:0000256" key="6">
    <source>
        <dbReference type="PROSITE-ProRule" id="PRU00146"/>
    </source>
</evidence>
<feature type="domain" description="N-acetyltransferase" evidence="10">
    <location>
        <begin position="625"/>
        <end position="769"/>
    </location>
</feature>
<dbReference type="GO" id="GO:0016747">
    <property type="term" value="F:acyltransferase activity, transferring groups other than amino-acyl groups"/>
    <property type="evidence" value="ECO:0007669"/>
    <property type="project" value="InterPro"/>
</dbReference>
<feature type="compositionally biased region" description="Polar residues" evidence="8">
    <location>
        <begin position="154"/>
        <end position="163"/>
    </location>
</feature>
<feature type="compositionally biased region" description="Polar residues" evidence="8">
    <location>
        <begin position="288"/>
        <end position="302"/>
    </location>
</feature>
<dbReference type="Pfam" id="PF16135">
    <property type="entry name" value="TDBD"/>
    <property type="match status" value="1"/>
</dbReference>
<dbReference type="GO" id="GO:0008270">
    <property type="term" value="F:zinc ion binding"/>
    <property type="evidence" value="ECO:0007669"/>
    <property type="project" value="UniProtKB-KW"/>
</dbReference>
<dbReference type="SMART" id="SM00249">
    <property type="entry name" value="PHD"/>
    <property type="match status" value="1"/>
</dbReference>
<keyword evidence="3 6" id="KW-0863">Zinc-finger</keyword>
<accession>A0A453G972</accession>
<dbReference type="InterPro" id="IPR013083">
    <property type="entry name" value="Znf_RING/FYVE/PHD"/>
</dbReference>
<evidence type="ECO:0000313" key="12">
    <source>
        <dbReference type="Proteomes" id="UP000015105"/>
    </source>
</evidence>
<dbReference type="AlphaFoldDB" id="A0A453G972"/>
<evidence type="ECO:0000256" key="8">
    <source>
        <dbReference type="SAM" id="MobiDB-lite"/>
    </source>
</evidence>
<dbReference type="InterPro" id="IPR042163">
    <property type="entry name" value="PHF12"/>
</dbReference>
<name>A0A453G972_AEGTS</name>
<dbReference type="PANTHER" id="PTHR46309">
    <property type="entry name" value="PHD FINGER PROTEIN 12"/>
    <property type="match status" value="1"/>
</dbReference>
<reference evidence="12" key="2">
    <citation type="journal article" date="2017" name="Nat. Plants">
        <title>The Aegilops tauschii genome reveals multiple impacts of transposons.</title>
        <authorList>
            <person name="Zhao G."/>
            <person name="Zou C."/>
            <person name="Li K."/>
            <person name="Wang K."/>
            <person name="Li T."/>
            <person name="Gao L."/>
            <person name="Zhang X."/>
            <person name="Wang H."/>
            <person name="Yang Z."/>
            <person name="Liu X."/>
            <person name="Jiang W."/>
            <person name="Mao L."/>
            <person name="Kong X."/>
            <person name="Jiao Y."/>
            <person name="Jia J."/>
        </authorList>
    </citation>
    <scope>NUCLEOTIDE SEQUENCE [LARGE SCALE GENOMIC DNA]</scope>
    <source>
        <strain evidence="12">cv. AL8/78</strain>
    </source>
</reference>
<feature type="compositionally biased region" description="Basic and acidic residues" evidence="8">
    <location>
        <begin position="266"/>
        <end position="277"/>
    </location>
</feature>
<reference evidence="11" key="5">
    <citation type="journal article" date="2021" name="G3 (Bethesda)">
        <title>Aegilops tauschii genome assembly Aet v5.0 features greater sequence contiguity and improved annotation.</title>
        <authorList>
            <person name="Wang L."/>
            <person name="Zhu T."/>
            <person name="Rodriguez J.C."/>
            <person name="Deal K.R."/>
            <person name="Dubcovsky J."/>
            <person name="McGuire P.E."/>
            <person name="Lux T."/>
            <person name="Spannagl M."/>
            <person name="Mayer K.F.X."/>
            <person name="Baldrich P."/>
            <person name="Meyers B.C."/>
            <person name="Huo N."/>
            <person name="Gu Y.Q."/>
            <person name="Zhou H."/>
            <person name="Devos K.M."/>
            <person name="Bennetzen J.L."/>
            <person name="Unver T."/>
            <person name="Budak H."/>
            <person name="Gulick P.J."/>
            <person name="Galiba G."/>
            <person name="Kalapos B."/>
            <person name="Nelson D.R."/>
            <person name="Li P."/>
            <person name="You F.M."/>
            <person name="Luo M.C."/>
            <person name="Dvorak J."/>
        </authorList>
    </citation>
    <scope>NUCLEOTIDE SEQUENCE [LARGE SCALE GENOMIC DNA]</scope>
    <source>
        <strain evidence="11">cv. AL8/78</strain>
    </source>
</reference>
<dbReference type="PANTHER" id="PTHR46309:SF21">
    <property type="entry name" value="ACYL-COA N-ACYLTRANSFERASE WITH RING_FYVE_PHD-TYPE ZINC FINGER PROTEIN"/>
    <property type="match status" value="1"/>
</dbReference>
<feature type="region of interest" description="Disordered" evidence="8">
    <location>
        <begin position="122"/>
        <end position="333"/>
    </location>
</feature>
<dbReference type="PROSITE" id="PS01359">
    <property type="entry name" value="ZF_PHD_1"/>
    <property type="match status" value="1"/>
</dbReference>
<dbReference type="InterPro" id="IPR019786">
    <property type="entry name" value="Zinc_finger_PHD-type_CS"/>
</dbReference>
<organism evidence="11 12">
    <name type="scientific">Aegilops tauschii subsp. strangulata</name>
    <name type="common">Goatgrass</name>
    <dbReference type="NCBI Taxonomy" id="200361"/>
    <lineage>
        <taxon>Eukaryota</taxon>
        <taxon>Viridiplantae</taxon>
        <taxon>Streptophyta</taxon>
        <taxon>Embryophyta</taxon>
        <taxon>Tracheophyta</taxon>
        <taxon>Spermatophyta</taxon>
        <taxon>Magnoliopsida</taxon>
        <taxon>Liliopsida</taxon>
        <taxon>Poales</taxon>
        <taxon>Poaceae</taxon>
        <taxon>BOP clade</taxon>
        <taxon>Pooideae</taxon>
        <taxon>Triticodae</taxon>
        <taxon>Triticeae</taxon>
        <taxon>Triticinae</taxon>
        <taxon>Aegilops</taxon>
    </lineage>
</organism>
<dbReference type="Gene3D" id="3.30.40.10">
    <property type="entry name" value="Zinc/RING finger domain, C3HC4 (zinc finger)"/>
    <property type="match status" value="1"/>
</dbReference>
<evidence type="ECO:0000256" key="4">
    <source>
        <dbReference type="ARBA" id="ARBA00022833"/>
    </source>
</evidence>
<evidence type="ECO:0000313" key="11">
    <source>
        <dbReference type="EnsemblPlants" id="AET3Gv20930700.10"/>
    </source>
</evidence>
<feature type="compositionally biased region" description="Low complexity" evidence="8">
    <location>
        <begin position="1"/>
        <end position="12"/>
    </location>
</feature>
<reference evidence="11" key="3">
    <citation type="journal article" date="2017" name="Nature">
        <title>Genome sequence of the progenitor of the wheat D genome Aegilops tauschii.</title>
        <authorList>
            <person name="Luo M.C."/>
            <person name="Gu Y.Q."/>
            <person name="Puiu D."/>
            <person name="Wang H."/>
            <person name="Twardziok S.O."/>
            <person name="Deal K.R."/>
            <person name="Huo N."/>
            <person name="Zhu T."/>
            <person name="Wang L."/>
            <person name="Wang Y."/>
            <person name="McGuire P.E."/>
            <person name="Liu S."/>
            <person name="Long H."/>
            <person name="Ramasamy R.K."/>
            <person name="Rodriguez J.C."/>
            <person name="Van S.L."/>
            <person name="Yuan L."/>
            <person name="Wang Z."/>
            <person name="Xia Z."/>
            <person name="Xiao L."/>
            <person name="Anderson O.D."/>
            <person name="Ouyang S."/>
            <person name="Liang Y."/>
            <person name="Zimin A.V."/>
            <person name="Pertea G."/>
            <person name="Qi P."/>
            <person name="Bennetzen J.L."/>
            <person name="Dai X."/>
            <person name="Dawson M.W."/>
            <person name="Muller H.G."/>
            <person name="Kugler K."/>
            <person name="Rivarola-Duarte L."/>
            <person name="Spannagl M."/>
            <person name="Mayer K.F.X."/>
            <person name="Lu F.H."/>
            <person name="Bevan M.W."/>
            <person name="Leroy P."/>
            <person name="Li P."/>
            <person name="You F.M."/>
            <person name="Sun Q."/>
            <person name="Liu Z."/>
            <person name="Lyons E."/>
            <person name="Wicker T."/>
            <person name="Salzberg S.L."/>
            <person name="Devos K.M."/>
            <person name="Dvorak J."/>
        </authorList>
    </citation>
    <scope>NUCLEOTIDE SEQUENCE [LARGE SCALE GENOMIC DNA]</scope>
    <source>
        <strain evidence="11">cv. AL8/78</strain>
    </source>
</reference>
<evidence type="ECO:0008006" key="13">
    <source>
        <dbReference type="Google" id="ProtNLM"/>
    </source>
</evidence>
<keyword evidence="5" id="KW-0539">Nucleus</keyword>
<dbReference type="Pfam" id="PF23209">
    <property type="entry name" value="IDM1_C"/>
    <property type="match status" value="1"/>
</dbReference>
<reference evidence="12" key="1">
    <citation type="journal article" date="2014" name="Science">
        <title>Ancient hybridizations among the ancestral genomes of bread wheat.</title>
        <authorList>
            <consortium name="International Wheat Genome Sequencing Consortium,"/>
            <person name="Marcussen T."/>
            <person name="Sandve S.R."/>
            <person name="Heier L."/>
            <person name="Spannagl M."/>
            <person name="Pfeifer M."/>
            <person name="Jakobsen K.S."/>
            <person name="Wulff B.B."/>
            <person name="Steuernagel B."/>
            <person name="Mayer K.F."/>
            <person name="Olsen O.A."/>
        </authorList>
    </citation>
    <scope>NUCLEOTIDE SEQUENCE [LARGE SCALE GENOMIC DNA]</scope>
    <source>
        <strain evidence="12">cv. AL8/78</strain>
    </source>
</reference>
<feature type="region of interest" description="Disordered" evidence="8">
    <location>
        <begin position="1"/>
        <end position="29"/>
    </location>
</feature>
<dbReference type="PROSITE" id="PS51186">
    <property type="entry name" value="GNAT"/>
    <property type="match status" value="1"/>
</dbReference>